<protein>
    <recommendedName>
        <fullName evidence="4">DoxX family protein</fullName>
    </recommendedName>
</protein>
<proteinExistence type="predicted"/>
<evidence type="ECO:0000313" key="2">
    <source>
        <dbReference type="EMBL" id="GAA4173821.1"/>
    </source>
</evidence>
<feature type="transmembrane region" description="Helical" evidence="1">
    <location>
        <begin position="112"/>
        <end position="134"/>
    </location>
</feature>
<gene>
    <name evidence="2" type="ORF">GCM10022218_17290</name>
</gene>
<keyword evidence="1" id="KW-1133">Transmembrane helix</keyword>
<keyword evidence="3" id="KW-1185">Reference proteome</keyword>
<name>A0ABP7ZYV0_9SPHI</name>
<dbReference type="EMBL" id="BAAAZK010000003">
    <property type="protein sequence ID" value="GAA4173821.1"/>
    <property type="molecule type" value="Genomic_DNA"/>
</dbReference>
<feature type="transmembrane region" description="Helical" evidence="1">
    <location>
        <begin position="58"/>
        <end position="78"/>
    </location>
</feature>
<keyword evidence="1" id="KW-0812">Transmembrane</keyword>
<sequence>MYSQLFVRLAVATAFLSAVADRLGFWGAPGTANASWGNWANFVAYSNHLNFFAPAAMGNVLAIGATILEVILALLLLIGYRTRLVALLSGSLLTIFALMMTLSFGIKVTFNYSVWVGASACFLLGSFRTFPISVDTYLERLKKK</sequence>
<keyword evidence="1" id="KW-0472">Membrane</keyword>
<accession>A0ABP7ZYV0</accession>
<dbReference type="RefSeq" id="WP_346085562.1">
    <property type="nucleotide sequence ID" value="NZ_BAAAZK010000003.1"/>
</dbReference>
<evidence type="ECO:0000256" key="1">
    <source>
        <dbReference type="SAM" id="Phobius"/>
    </source>
</evidence>
<feature type="transmembrane region" description="Helical" evidence="1">
    <location>
        <begin position="85"/>
        <end position="106"/>
    </location>
</feature>
<comment type="caution">
    <text evidence="2">The sequence shown here is derived from an EMBL/GenBank/DDBJ whole genome shotgun (WGS) entry which is preliminary data.</text>
</comment>
<dbReference type="Proteomes" id="UP001500167">
    <property type="component" value="Unassembled WGS sequence"/>
</dbReference>
<organism evidence="2 3">
    <name type="scientific">Sphingobacterium ginsenosidimutans</name>
    <dbReference type="NCBI Taxonomy" id="687845"/>
    <lineage>
        <taxon>Bacteria</taxon>
        <taxon>Pseudomonadati</taxon>
        <taxon>Bacteroidota</taxon>
        <taxon>Sphingobacteriia</taxon>
        <taxon>Sphingobacteriales</taxon>
        <taxon>Sphingobacteriaceae</taxon>
        <taxon>Sphingobacterium</taxon>
    </lineage>
</organism>
<evidence type="ECO:0008006" key="4">
    <source>
        <dbReference type="Google" id="ProtNLM"/>
    </source>
</evidence>
<evidence type="ECO:0000313" key="3">
    <source>
        <dbReference type="Proteomes" id="UP001500167"/>
    </source>
</evidence>
<reference evidence="3" key="1">
    <citation type="journal article" date="2019" name="Int. J. Syst. Evol. Microbiol.">
        <title>The Global Catalogue of Microorganisms (GCM) 10K type strain sequencing project: providing services to taxonomists for standard genome sequencing and annotation.</title>
        <authorList>
            <consortium name="The Broad Institute Genomics Platform"/>
            <consortium name="The Broad Institute Genome Sequencing Center for Infectious Disease"/>
            <person name="Wu L."/>
            <person name="Ma J."/>
        </authorList>
    </citation>
    <scope>NUCLEOTIDE SEQUENCE [LARGE SCALE GENOMIC DNA]</scope>
    <source>
        <strain evidence="3">JCM 16722</strain>
    </source>
</reference>